<name>J4WB77_BEAB2</name>
<dbReference type="Pfam" id="PF13454">
    <property type="entry name" value="NAD_binding_9"/>
    <property type="match status" value="1"/>
</dbReference>
<proteinExistence type="predicted"/>
<dbReference type="RefSeq" id="XP_008597268.1">
    <property type="nucleotide sequence ID" value="XM_008599046.1"/>
</dbReference>
<keyword evidence="3" id="KW-1185">Reference proteome</keyword>
<dbReference type="GO" id="GO:0016787">
    <property type="term" value="F:hydrolase activity"/>
    <property type="evidence" value="ECO:0007669"/>
    <property type="project" value="UniProtKB-KW"/>
</dbReference>
<dbReference type="GeneID" id="19886961"/>
<dbReference type="OrthoDB" id="10268103at2759"/>
<dbReference type="SUPFAM" id="SSF53328">
    <property type="entry name" value="Formyltransferase"/>
    <property type="match status" value="1"/>
</dbReference>
<gene>
    <name evidence="2" type="ORF">BBA_03949</name>
</gene>
<dbReference type="InParanoid" id="J4WB77"/>
<dbReference type="InterPro" id="IPR038732">
    <property type="entry name" value="HpyO/CreE_NAD-binding"/>
</dbReference>
<dbReference type="SUPFAM" id="SSF51905">
    <property type="entry name" value="FAD/NAD(P)-binding domain"/>
    <property type="match status" value="2"/>
</dbReference>
<dbReference type="AlphaFoldDB" id="J4WB77"/>
<dbReference type="PANTHER" id="PTHR40254">
    <property type="entry name" value="BLR0577 PROTEIN"/>
    <property type="match status" value="1"/>
</dbReference>
<protein>
    <submittedName>
        <fullName evidence="2">Hydroxyacylglutathione hydrolase</fullName>
    </submittedName>
</protein>
<dbReference type="PANTHER" id="PTHR40254:SF1">
    <property type="entry name" value="BLR0577 PROTEIN"/>
    <property type="match status" value="1"/>
</dbReference>
<dbReference type="EMBL" id="JH725157">
    <property type="protein sequence ID" value="EJP67375.1"/>
    <property type="molecule type" value="Genomic_DNA"/>
</dbReference>
<dbReference type="Proteomes" id="UP000002762">
    <property type="component" value="Unassembled WGS sequence"/>
</dbReference>
<dbReference type="Gene3D" id="3.50.50.60">
    <property type="entry name" value="FAD/NAD(P)-binding domain"/>
    <property type="match status" value="1"/>
</dbReference>
<accession>J4WB77</accession>
<evidence type="ECO:0000259" key="1">
    <source>
        <dbReference type="Pfam" id="PF13454"/>
    </source>
</evidence>
<feature type="domain" description="FAD-dependent urate hydroxylase HpyO/Asp monooxygenase CreE-like FAD/NAD(P)-binding" evidence="1">
    <location>
        <begin position="17"/>
        <end position="165"/>
    </location>
</feature>
<dbReference type="InterPro" id="IPR036477">
    <property type="entry name" value="Formyl_transf_N_sf"/>
</dbReference>
<keyword evidence="2" id="KW-0378">Hydrolase</keyword>
<sequence>MGKELAQQLSATQSDVAIIGGGAGGVAVVLHLIEQAKKGRCLGEIVIIETRDVLGPGLAFSTDCHGTILNMHSDTMGIYHGNPRDYTQWRESLEDGPFPSRVDYGKYLQERWITAIEEARVLGLTITAIQASATDIDKAGDTAYKITLDNQTTLTAHSVVLALGNFTGSANSHLLGKAGYFPNPWPTTQLKSIPPTAHVLVVGSRLSAVDAALYLSENGHQGAITFMSRSGKLPRVQGDPVPNPRRYALHELARQVEGNPDESLLRLTSSLMDEISMATNGDWSWMLERDCPMEQLEADLMAAQEQRVRWQSILNGTAPVIERYWNSLSSTSQKLFMEKFNSTWMTYRHAMPIKNAKRVLKLLQNSQLQVVRGDTIYWDGMFKAETSAGVIETCYVIEATGQECHTHRINSPLVQSAVHKGLLTPHAAGGVVVDFQSLQASSKGLYVMGSLTRGTHFYVSATDRVAAHASRIAQSLTGEPFSMHLHAAIFVGGSLVSHLMASKLVPELIHAGHVPYLFLVSSAAAEPEKQKGGELSDFPELGFFENELLQEHVIPYFEKKDAEDAKSPTLCQLASKYGILVQQLPAAIGDKSFSEKMGQHHIDMGLSLVSSDRFSDNALGYFSSGKKLLHLYSENLPSYRGVMSAARAMNNKESHFIYSLREMKRGAALGHVIDIRKHAIDYSKSTLACMNDVYALGIDMAMCAVGKIARAEDLGAVVGNIGGENDAVSSNRPSKEEVEEYAASIVQILVDSFASTQKRDDFQSHILGVVREWSDKNCA</sequence>
<dbReference type="HOGENOM" id="CLU_020215_1_0_1"/>
<organism evidence="2 3">
    <name type="scientific">Beauveria bassiana (strain ARSEF 2860)</name>
    <name type="common">White muscardine disease fungus</name>
    <name type="synonym">Tritirachium shiotae</name>
    <dbReference type="NCBI Taxonomy" id="655819"/>
    <lineage>
        <taxon>Eukaryota</taxon>
        <taxon>Fungi</taxon>
        <taxon>Dikarya</taxon>
        <taxon>Ascomycota</taxon>
        <taxon>Pezizomycotina</taxon>
        <taxon>Sordariomycetes</taxon>
        <taxon>Hypocreomycetidae</taxon>
        <taxon>Hypocreales</taxon>
        <taxon>Cordycipitaceae</taxon>
        <taxon>Beauveria</taxon>
    </lineage>
</organism>
<dbReference type="STRING" id="655819.J4WB77"/>
<dbReference type="InterPro" id="IPR052189">
    <property type="entry name" value="L-asp_N-monooxygenase_NS-form"/>
</dbReference>
<dbReference type="InterPro" id="IPR036188">
    <property type="entry name" value="FAD/NAD-bd_sf"/>
</dbReference>
<dbReference type="Gene3D" id="3.40.50.170">
    <property type="entry name" value="Formyl transferase, N-terminal domain"/>
    <property type="match status" value="1"/>
</dbReference>
<reference evidence="2 3" key="1">
    <citation type="journal article" date="2012" name="Sci. Rep.">
        <title>Genomic perspectives on the evolution of fungal entomopathogenicity in Beauveria bassiana.</title>
        <authorList>
            <person name="Xiao G."/>
            <person name="Ying S.H."/>
            <person name="Zheng P."/>
            <person name="Wang Z.L."/>
            <person name="Zhang S."/>
            <person name="Xie X.Q."/>
            <person name="Shang Y."/>
            <person name="St Leger R.J."/>
            <person name="Zhao G.P."/>
            <person name="Wang C."/>
            <person name="Feng M.G."/>
        </authorList>
    </citation>
    <scope>NUCLEOTIDE SEQUENCE [LARGE SCALE GENOMIC DNA]</scope>
    <source>
        <strain evidence="2 3">ARSEF 2860</strain>
    </source>
</reference>
<evidence type="ECO:0000313" key="2">
    <source>
        <dbReference type="EMBL" id="EJP67375.1"/>
    </source>
</evidence>
<evidence type="ECO:0000313" key="3">
    <source>
        <dbReference type="Proteomes" id="UP000002762"/>
    </source>
</evidence>